<evidence type="ECO:0000256" key="5">
    <source>
        <dbReference type="ARBA" id="ARBA00023136"/>
    </source>
</evidence>
<evidence type="ECO:0000313" key="9">
    <source>
        <dbReference type="Proteomes" id="UP001589788"/>
    </source>
</evidence>
<name>A0ABV6C580_9ACTN</name>
<feature type="region of interest" description="Disordered" evidence="6">
    <location>
        <begin position="676"/>
        <end position="718"/>
    </location>
</feature>
<feature type="transmembrane region" description="Helical" evidence="7">
    <location>
        <begin position="410"/>
        <end position="430"/>
    </location>
</feature>
<evidence type="ECO:0000256" key="7">
    <source>
        <dbReference type="SAM" id="Phobius"/>
    </source>
</evidence>
<evidence type="ECO:0000256" key="2">
    <source>
        <dbReference type="ARBA" id="ARBA00022475"/>
    </source>
</evidence>
<feature type="transmembrane region" description="Helical" evidence="7">
    <location>
        <begin position="51"/>
        <end position="69"/>
    </location>
</feature>
<feature type="transmembrane region" description="Helical" evidence="7">
    <location>
        <begin position="186"/>
        <end position="204"/>
    </location>
</feature>
<feature type="transmembrane region" description="Helical" evidence="7">
    <location>
        <begin position="100"/>
        <end position="123"/>
    </location>
</feature>
<evidence type="ECO:0000256" key="6">
    <source>
        <dbReference type="SAM" id="MobiDB-lite"/>
    </source>
</evidence>
<feature type="transmembrane region" description="Helical" evidence="7">
    <location>
        <begin position="594"/>
        <end position="620"/>
    </location>
</feature>
<keyword evidence="4 7" id="KW-1133">Transmembrane helix</keyword>
<feature type="transmembrane region" description="Helical" evidence="7">
    <location>
        <begin position="511"/>
        <end position="530"/>
    </location>
</feature>
<feature type="transmembrane region" description="Helical" evidence="7">
    <location>
        <begin position="232"/>
        <end position="251"/>
    </location>
</feature>
<evidence type="ECO:0000313" key="8">
    <source>
        <dbReference type="EMBL" id="MFC0082852.1"/>
    </source>
</evidence>
<feature type="transmembrane region" description="Helical" evidence="7">
    <location>
        <begin position="132"/>
        <end position="152"/>
    </location>
</feature>
<dbReference type="PANTHER" id="PTHR30482">
    <property type="entry name" value="HIGH-AFFINITY BRANCHED-CHAIN AMINO ACID TRANSPORT SYSTEM PERMEASE"/>
    <property type="match status" value="1"/>
</dbReference>
<feature type="transmembrane region" description="Helical" evidence="7">
    <location>
        <begin position="285"/>
        <end position="302"/>
    </location>
</feature>
<dbReference type="PANTHER" id="PTHR30482:SF10">
    <property type="entry name" value="HIGH-AFFINITY BRANCHED-CHAIN AMINO ACID TRANSPORT PROTEIN BRAE"/>
    <property type="match status" value="1"/>
</dbReference>
<evidence type="ECO:0000256" key="1">
    <source>
        <dbReference type="ARBA" id="ARBA00004651"/>
    </source>
</evidence>
<keyword evidence="3 7" id="KW-0812">Transmembrane</keyword>
<evidence type="ECO:0000256" key="4">
    <source>
        <dbReference type="ARBA" id="ARBA00022989"/>
    </source>
</evidence>
<feature type="transmembrane region" description="Helical" evidence="7">
    <location>
        <begin position="632"/>
        <end position="650"/>
    </location>
</feature>
<feature type="transmembrane region" description="Helical" evidence="7">
    <location>
        <begin position="76"/>
        <end position="94"/>
    </location>
</feature>
<proteinExistence type="predicted"/>
<accession>A0ABV6C580</accession>
<evidence type="ECO:0008006" key="10">
    <source>
        <dbReference type="Google" id="ProtNLM"/>
    </source>
</evidence>
<dbReference type="CDD" id="cd06581">
    <property type="entry name" value="TM_PBP1_LivM_like"/>
    <property type="match status" value="1"/>
</dbReference>
<feature type="transmembrane region" description="Helical" evidence="7">
    <location>
        <begin position="436"/>
        <end position="456"/>
    </location>
</feature>
<gene>
    <name evidence="8" type="ORF">ACFFRE_11995</name>
</gene>
<comment type="caution">
    <text evidence="8">The sequence shown here is derived from an EMBL/GenBank/DDBJ whole genome shotgun (WGS) entry which is preliminary data.</text>
</comment>
<dbReference type="CDD" id="cd06582">
    <property type="entry name" value="TM_PBP1_LivH_like"/>
    <property type="match status" value="1"/>
</dbReference>
<feature type="transmembrane region" description="Helical" evidence="7">
    <location>
        <begin position="308"/>
        <end position="324"/>
    </location>
</feature>
<feature type="transmembrane region" description="Helical" evidence="7">
    <location>
        <begin position="21"/>
        <end position="39"/>
    </location>
</feature>
<comment type="subcellular location">
    <subcellularLocation>
        <location evidence="1">Cell membrane</location>
        <topology evidence="1">Multi-pass membrane protein</topology>
    </subcellularLocation>
</comment>
<dbReference type="EMBL" id="JBHLYQ010000170">
    <property type="protein sequence ID" value="MFC0082852.1"/>
    <property type="molecule type" value="Genomic_DNA"/>
</dbReference>
<keyword evidence="9" id="KW-1185">Reference proteome</keyword>
<evidence type="ECO:0000256" key="3">
    <source>
        <dbReference type="ARBA" id="ARBA00022692"/>
    </source>
</evidence>
<reference evidence="8 9" key="1">
    <citation type="submission" date="2024-09" db="EMBL/GenBank/DDBJ databases">
        <authorList>
            <person name="Sun Q."/>
            <person name="Mori K."/>
        </authorList>
    </citation>
    <scope>NUCLEOTIDE SEQUENCE [LARGE SCALE GENOMIC DNA]</scope>
    <source>
        <strain evidence="8 9">JCM 15389</strain>
    </source>
</reference>
<dbReference type="InterPro" id="IPR001851">
    <property type="entry name" value="ABC_transp_permease"/>
</dbReference>
<feature type="transmembrane region" description="Helical" evidence="7">
    <location>
        <begin position="385"/>
        <end position="403"/>
    </location>
</feature>
<feature type="transmembrane region" description="Helical" evidence="7">
    <location>
        <begin position="463"/>
        <end position="482"/>
    </location>
</feature>
<sequence>MRTLAAGRLRAAFGDGRTLRALAGLAGALVLAVVVANALPRVAPGGVLLEGAEYGAVEGLLAMGLVLTYRASRIVNFAYGAMGSLAATAGVELFLADHVNWLACLVLAVLFGGLVGLGVDAVLRRFTDAPRLVVTVATIGLAQGLGGLQLLLPRWIGGPTLIGGFSTFLSRAHVEVFPVLFTGNDLVIALAVPLVLLGLSVFLLRTDAGAAIRAVADNRDRALLLGIPVRRLTTLVWVIAGGVAALTTVVSAPSQGLVLSAAAGPDLLLPALAAAVVARMERLPQAFWAGVGLGVVTEVVQFNVSEQAVADVVLLGVILVALLLQRPSRSRAVGEETWSAAGVSRPIPSALRHLPEVQAARWLLGALAVGGALALPFVLGPGAELEVAVGCAFGMVAVSLVVLSGWAGSVSLGQFAIAGIGGVVAGDLIEKANADLFLALAAAGAAGAVLAVVVGLPALRIRGIFLAVSTLALAVAVNAYFLNPTNFSAEIPQSFLRPVLWDRVNLADGRAFAEFCLVLLGLTVAFVAGLRRARAGRVLVATRDNERAAAAMAVPTVRAKLAAFVLAGVVAGVAGGLYALGLRAVGFDTYDPSLSLLVFSMAVIGGLGSIGGALLGVGVIELASALFPTYQLEIAGFGLLVLLLVLPGGLAEALTRLRDRLLRLVAHRRGLEVPTLTADRAPTGADQAAGEELAPALRDASPRGRGAALPVAPLAGPG</sequence>
<dbReference type="Proteomes" id="UP001589788">
    <property type="component" value="Unassembled WGS sequence"/>
</dbReference>
<feature type="transmembrane region" description="Helical" evidence="7">
    <location>
        <begin position="257"/>
        <end position="278"/>
    </location>
</feature>
<dbReference type="RefSeq" id="WP_377790521.1">
    <property type="nucleotide sequence ID" value="NZ_JBHLYQ010000170.1"/>
</dbReference>
<dbReference type="Pfam" id="PF02653">
    <property type="entry name" value="BPD_transp_2"/>
    <property type="match status" value="2"/>
</dbReference>
<organism evidence="8 9">
    <name type="scientific">Aciditerrimonas ferrireducens</name>
    <dbReference type="NCBI Taxonomy" id="667306"/>
    <lineage>
        <taxon>Bacteria</taxon>
        <taxon>Bacillati</taxon>
        <taxon>Actinomycetota</taxon>
        <taxon>Acidimicrobiia</taxon>
        <taxon>Acidimicrobiales</taxon>
        <taxon>Acidimicrobiaceae</taxon>
        <taxon>Aciditerrimonas</taxon>
    </lineage>
</organism>
<feature type="transmembrane region" description="Helical" evidence="7">
    <location>
        <begin position="362"/>
        <end position="379"/>
    </location>
</feature>
<feature type="non-terminal residue" evidence="8">
    <location>
        <position position="718"/>
    </location>
</feature>
<feature type="transmembrane region" description="Helical" evidence="7">
    <location>
        <begin position="561"/>
        <end position="582"/>
    </location>
</feature>
<dbReference type="InterPro" id="IPR043428">
    <property type="entry name" value="LivM-like"/>
</dbReference>
<feature type="compositionally biased region" description="Low complexity" evidence="6">
    <location>
        <begin position="704"/>
        <end position="718"/>
    </location>
</feature>
<keyword evidence="2" id="KW-1003">Cell membrane</keyword>
<protein>
    <recommendedName>
        <fullName evidence="10">ABC transporter permease</fullName>
    </recommendedName>
</protein>
<keyword evidence="5 7" id="KW-0472">Membrane</keyword>